<dbReference type="AlphaFoldDB" id="A0A0U2KWI0"/>
<evidence type="ECO:0000256" key="2">
    <source>
        <dbReference type="SAM" id="Phobius"/>
    </source>
</evidence>
<reference evidence="3 4" key="2">
    <citation type="journal article" date="2016" name="Genome Announc.">
        <title>Complete Genome Sequences of Two Interactive Moderate Thermophiles, Paenibacillus napthalenovorans 32O-Y and Paenibacillus sp. 32O-W.</title>
        <authorList>
            <person name="Butler R.R.III."/>
            <person name="Wang J."/>
            <person name="Stark B.C."/>
            <person name="Pombert J.F."/>
        </authorList>
    </citation>
    <scope>NUCLEOTIDE SEQUENCE [LARGE SCALE GENOMIC DNA]</scope>
    <source>
        <strain evidence="3 4">32O-Y</strain>
    </source>
</reference>
<dbReference type="PATRIC" id="fig|162209.4.peg.713"/>
<dbReference type="OrthoDB" id="2626688at2"/>
<keyword evidence="2" id="KW-0472">Membrane</keyword>
<reference evidence="4" key="1">
    <citation type="submission" date="2015-12" db="EMBL/GenBank/DDBJ databases">
        <title>Complete genome sequences of two moderately thermophilic Paenibacillus species.</title>
        <authorList>
            <person name="Butler R.III."/>
            <person name="Wang J."/>
            <person name="Stark B.C."/>
            <person name="Pombert J.-F."/>
        </authorList>
    </citation>
    <scope>NUCLEOTIDE SEQUENCE [LARGE SCALE GENOMIC DNA]</scope>
    <source>
        <strain evidence="4">32O-Y</strain>
    </source>
</reference>
<feature type="compositionally biased region" description="Polar residues" evidence="1">
    <location>
        <begin position="1"/>
        <end position="12"/>
    </location>
</feature>
<feature type="region of interest" description="Disordered" evidence="1">
    <location>
        <begin position="1"/>
        <end position="34"/>
    </location>
</feature>
<dbReference type="EMBL" id="CP013652">
    <property type="protein sequence ID" value="ALS21058.1"/>
    <property type="molecule type" value="Genomic_DNA"/>
</dbReference>
<accession>A0A0U2KWI0</accession>
<sequence>MNSEPSESPNKQRVSREMTYRDGRKRKTITGTGQAAALSSDEAGTLSLPESAWRRWGLLWREAPVPAGILKASIAILPAVLFALFVWMAYELSRYTF</sequence>
<protein>
    <submittedName>
        <fullName evidence="3">Uncharacterized protein</fullName>
    </submittedName>
</protein>
<dbReference type="KEGG" id="pnp:IJ22_06730"/>
<keyword evidence="2" id="KW-1133">Transmembrane helix</keyword>
<keyword evidence="4" id="KW-1185">Reference proteome</keyword>
<feature type="transmembrane region" description="Helical" evidence="2">
    <location>
        <begin position="69"/>
        <end position="90"/>
    </location>
</feature>
<proteinExistence type="predicted"/>
<name>A0A0U2KWI0_9BACL</name>
<evidence type="ECO:0000256" key="1">
    <source>
        <dbReference type="SAM" id="MobiDB-lite"/>
    </source>
</evidence>
<evidence type="ECO:0000313" key="4">
    <source>
        <dbReference type="Proteomes" id="UP000061660"/>
    </source>
</evidence>
<gene>
    <name evidence="3" type="ORF">IJ22_06730</name>
</gene>
<evidence type="ECO:0000313" key="3">
    <source>
        <dbReference type="EMBL" id="ALS21058.1"/>
    </source>
</evidence>
<dbReference type="Proteomes" id="UP000061660">
    <property type="component" value="Chromosome"/>
</dbReference>
<dbReference type="RefSeq" id="WP_062407201.1">
    <property type="nucleotide sequence ID" value="NZ_BJCS01000002.1"/>
</dbReference>
<organism evidence="3 4">
    <name type="scientific">Paenibacillus naphthalenovorans</name>
    <dbReference type="NCBI Taxonomy" id="162209"/>
    <lineage>
        <taxon>Bacteria</taxon>
        <taxon>Bacillati</taxon>
        <taxon>Bacillota</taxon>
        <taxon>Bacilli</taxon>
        <taxon>Bacillales</taxon>
        <taxon>Paenibacillaceae</taxon>
        <taxon>Paenibacillus</taxon>
    </lineage>
</organism>
<keyword evidence="2" id="KW-0812">Transmembrane</keyword>
<dbReference type="STRING" id="162209.IJ22_06730"/>